<feature type="compositionally biased region" description="Basic and acidic residues" evidence="1">
    <location>
        <begin position="144"/>
        <end position="157"/>
    </location>
</feature>
<comment type="caution">
    <text evidence="2">The sequence shown here is derived from an EMBL/GenBank/DDBJ whole genome shotgun (WGS) entry which is preliminary data.</text>
</comment>
<evidence type="ECO:0000256" key="1">
    <source>
        <dbReference type="SAM" id="MobiDB-lite"/>
    </source>
</evidence>
<gene>
    <name evidence="2" type="ORF">AC579_5149</name>
</gene>
<proteinExistence type="predicted"/>
<protein>
    <submittedName>
        <fullName evidence="2">Uncharacterized protein</fullName>
    </submittedName>
</protein>
<accession>A0A139INX7</accession>
<sequence>MASIRATGTPVVRRKHQHNSAFVLAPKTWTGPDAVPLGARRPVVEDASEARFPDSQEGPLPASWCTNVGPQWAPVALAADMLQLARKIGASARSAEGVNKSERGNNHAVVDNAIAAMPSDKAQGKQRAVEPEPEPEPTPASQLERAKQRKQDLGDGT</sequence>
<keyword evidence="3" id="KW-1185">Reference proteome</keyword>
<reference evidence="2 3" key="1">
    <citation type="submission" date="2015-07" db="EMBL/GenBank/DDBJ databases">
        <title>Comparative genomics of the Sigatoka disease complex on banana suggests a link between parallel evolutionary changes in Pseudocercospora fijiensis and Pseudocercospora eumusae and increased virulence on the banana host.</title>
        <authorList>
            <person name="Chang T.-C."/>
            <person name="Salvucci A."/>
            <person name="Crous P.W."/>
            <person name="Stergiopoulos I."/>
        </authorList>
    </citation>
    <scope>NUCLEOTIDE SEQUENCE [LARGE SCALE GENOMIC DNA]</scope>
    <source>
        <strain evidence="2 3">CBS 116634</strain>
    </source>
</reference>
<evidence type="ECO:0000313" key="3">
    <source>
        <dbReference type="Proteomes" id="UP000073492"/>
    </source>
</evidence>
<organism evidence="2 3">
    <name type="scientific">Pseudocercospora musae</name>
    <dbReference type="NCBI Taxonomy" id="113226"/>
    <lineage>
        <taxon>Eukaryota</taxon>
        <taxon>Fungi</taxon>
        <taxon>Dikarya</taxon>
        <taxon>Ascomycota</taxon>
        <taxon>Pezizomycotina</taxon>
        <taxon>Dothideomycetes</taxon>
        <taxon>Dothideomycetidae</taxon>
        <taxon>Mycosphaerellales</taxon>
        <taxon>Mycosphaerellaceae</taxon>
        <taxon>Pseudocercospora</taxon>
    </lineage>
</organism>
<dbReference type="Proteomes" id="UP000073492">
    <property type="component" value="Unassembled WGS sequence"/>
</dbReference>
<dbReference type="EMBL" id="LFZO01000037">
    <property type="protein sequence ID" value="KXT16429.1"/>
    <property type="molecule type" value="Genomic_DNA"/>
</dbReference>
<dbReference type="AlphaFoldDB" id="A0A139INX7"/>
<name>A0A139INX7_9PEZI</name>
<evidence type="ECO:0000313" key="2">
    <source>
        <dbReference type="EMBL" id="KXT16429.1"/>
    </source>
</evidence>
<feature type="region of interest" description="Disordered" evidence="1">
    <location>
        <begin position="90"/>
        <end position="157"/>
    </location>
</feature>